<comment type="subcellular location">
    <subcellularLocation>
        <location evidence="1 9 11">Cytoplasm</location>
    </subcellularLocation>
</comment>
<dbReference type="InterPro" id="IPR044145">
    <property type="entry name" value="IF2_II"/>
</dbReference>
<dbReference type="InterPro" id="IPR006847">
    <property type="entry name" value="IF2_N"/>
</dbReference>
<dbReference type="Gene3D" id="2.40.30.10">
    <property type="entry name" value="Translation factors"/>
    <property type="match status" value="2"/>
</dbReference>
<dbReference type="Gene3D" id="1.10.10.2480">
    <property type="match status" value="1"/>
</dbReference>
<evidence type="ECO:0000256" key="11">
    <source>
        <dbReference type="RuleBase" id="RU000645"/>
    </source>
</evidence>
<evidence type="ECO:0000256" key="7">
    <source>
        <dbReference type="ARBA" id="ARBA00022917"/>
    </source>
</evidence>
<dbReference type="Proteomes" id="UP000648239">
    <property type="component" value="Unassembled WGS sequence"/>
</dbReference>
<evidence type="ECO:0000256" key="3">
    <source>
        <dbReference type="ARBA" id="ARBA00020675"/>
    </source>
</evidence>
<dbReference type="InterPro" id="IPR005225">
    <property type="entry name" value="Small_GTP-bd"/>
</dbReference>
<evidence type="ECO:0000256" key="4">
    <source>
        <dbReference type="ARBA" id="ARBA00022490"/>
    </source>
</evidence>
<dbReference type="PROSITE" id="PS01176">
    <property type="entry name" value="IF2"/>
    <property type="match status" value="1"/>
</dbReference>
<dbReference type="InterPro" id="IPR015760">
    <property type="entry name" value="TIF_IF2"/>
</dbReference>
<evidence type="ECO:0000256" key="2">
    <source>
        <dbReference type="ARBA" id="ARBA00007733"/>
    </source>
</evidence>
<dbReference type="CDD" id="cd03702">
    <property type="entry name" value="IF2_mtIF2_II"/>
    <property type="match status" value="1"/>
</dbReference>
<comment type="similarity">
    <text evidence="2 9 10">Belongs to the TRAFAC class translation factor GTPase superfamily. Classic translation factor GTPase family. IF-2 subfamily.</text>
</comment>
<comment type="caution">
    <text evidence="14">The sequence shown here is derived from an EMBL/GenBank/DDBJ whole genome shotgun (WGS) entry which is preliminary data.</text>
</comment>
<dbReference type="Pfam" id="PF22042">
    <property type="entry name" value="EF-G_D2"/>
    <property type="match status" value="1"/>
</dbReference>
<comment type="function">
    <text evidence="9 10">One of the essential components for the initiation of protein synthesis. Protects formylmethionyl-tRNA from spontaneous hydrolysis and promotes its binding to the 30S ribosomal subunits. Also involved in the hydrolysis of GTP during the formation of the 70S ribosomal complex.</text>
</comment>
<dbReference type="CDD" id="cd03692">
    <property type="entry name" value="mtIF2_IVc"/>
    <property type="match status" value="1"/>
</dbReference>
<organism evidence="14 15">
    <name type="scientific">Candidatus Polarisedimenticola svalbardensis</name>
    <dbReference type="NCBI Taxonomy" id="2886004"/>
    <lineage>
        <taxon>Bacteria</taxon>
        <taxon>Pseudomonadati</taxon>
        <taxon>Acidobacteriota</taxon>
        <taxon>Candidatus Polarisedimenticolia</taxon>
        <taxon>Candidatus Polarisedimenticolales</taxon>
        <taxon>Candidatus Polarisedimenticolaceae</taxon>
        <taxon>Candidatus Polarisedimenticola</taxon>
    </lineage>
</organism>
<feature type="region of interest" description="Disordered" evidence="12">
    <location>
        <begin position="116"/>
        <end position="290"/>
    </location>
</feature>
<gene>
    <name evidence="9 14" type="primary">infB</name>
    <name evidence="14" type="ORF">IFK94_03050</name>
</gene>
<dbReference type="EMBL" id="JACXWD010000006">
    <property type="protein sequence ID" value="MBD3867078.1"/>
    <property type="molecule type" value="Genomic_DNA"/>
</dbReference>
<dbReference type="Pfam" id="PF11987">
    <property type="entry name" value="IF-2"/>
    <property type="match status" value="1"/>
</dbReference>
<dbReference type="FunFam" id="2.40.30.10:FF:000007">
    <property type="entry name" value="Translation initiation factor IF-2"/>
    <property type="match status" value="1"/>
</dbReference>
<dbReference type="SUPFAM" id="SSF52540">
    <property type="entry name" value="P-loop containing nucleoside triphosphate hydrolases"/>
    <property type="match status" value="1"/>
</dbReference>
<dbReference type="FunFam" id="3.40.50.300:FF:000019">
    <property type="entry name" value="Translation initiation factor IF-2"/>
    <property type="match status" value="1"/>
</dbReference>
<dbReference type="Gene3D" id="3.40.50.10050">
    <property type="entry name" value="Translation initiation factor IF- 2, domain 3"/>
    <property type="match status" value="1"/>
</dbReference>
<dbReference type="NCBIfam" id="TIGR00231">
    <property type="entry name" value="small_GTP"/>
    <property type="match status" value="1"/>
</dbReference>
<evidence type="ECO:0000256" key="9">
    <source>
        <dbReference type="HAMAP-Rule" id="MF_00100"/>
    </source>
</evidence>
<dbReference type="InterPro" id="IPR023115">
    <property type="entry name" value="TIF_IF2_dom3"/>
</dbReference>
<dbReference type="InterPro" id="IPR036925">
    <property type="entry name" value="TIF_IF2_dom3_sf"/>
</dbReference>
<dbReference type="CDD" id="cd01887">
    <property type="entry name" value="IF2_eIF5B"/>
    <property type="match status" value="1"/>
</dbReference>
<keyword evidence="4 9" id="KW-0963">Cytoplasm</keyword>
<dbReference type="GO" id="GO:0003743">
    <property type="term" value="F:translation initiation factor activity"/>
    <property type="evidence" value="ECO:0007669"/>
    <property type="project" value="UniProtKB-UniRule"/>
</dbReference>
<evidence type="ECO:0000256" key="6">
    <source>
        <dbReference type="ARBA" id="ARBA00022741"/>
    </source>
</evidence>
<evidence type="ECO:0000256" key="5">
    <source>
        <dbReference type="ARBA" id="ARBA00022540"/>
    </source>
</evidence>
<feature type="region of interest" description="G-domain" evidence="9">
    <location>
        <begin position="396"/>
        <end position="544"/>
    </location>
</feature>
<sequence length="894" mass="95778">MAKIRVFHLAKELKVNSALILELLDIMGKEVKSDLSTLDARTADMVRKRLTAALEAEREKLAEKTRIEHEMMEPEVAVVAEAQPVEEPEEAPEDMPVDEPVELPVEVPEPVAAAPVAEEPVEDDEPVEEVVEQEPDEEPAATPAPAEEPEKPAMAAKAEQAPREDFTTARAVRPGTPGKRTPRVFEAKRFPTLEAIRARSIKPKPVPRPAPAQRPGMVGRTPGAPGRFGAPGTPGQTVPPAGRPGFGRPQHTPGAGPGGKRNKRKKKKKDELNQAPIPSAKPKADLPPVPENITISEGVNVKELAEKLNRKSKDVIAKLIGRGVLATINQPLDPATAVEVALEFGSVAEVLSFEEMAKQQEKVTSAKSTIGDAASEAEAELLADASHPAPVAERPPVVTVMGHVDHGKTSLLDAIRADNVVEGEYGGITQHIGAYQAEEKGRKITFLDTPGHEAFTMMRARGARATDIVILVVAADDGVKPQTLEAIDHSRAAGVPIIVAINKIDKPGAEPARVKQQLADREILVEEYGGEVVACEVSAKTKDGLDHLLEMVLLVADMLELKASPEKAASGVVLEARLDKARGVISTVLVQDGTLSVGDPFIAGATHGKVRAMLDQSGHKVSQAGPATPVEVMGLSTEPGAGDLFQAVATEAKARQIAGFRQEKQRSAALAKSSRRTLESLSQEIAEGHVKDLPILLKSDVQGSIEAIQKALGDLPDDKVKINVVRSSTGAISQADVLLASASDAIVVGFNVRPNKEASDVARHENVEIRCYTVIYDMINEITQAMIGLLEPDLKEVVLGQAQVRELFKVPKMGVIAGCYVNEGKVTRNAEVRLLRDNVVIHTGKVGSLRRFKDDAAEVKQGYECGIGIDGYNDLKDGDIIEFFIMEKVAVQSL</sequence>
<keyword evidence="5 9" id="KW-0396">Initiation factor</keyword>
<dbReference type="FunFam" id="2.40.30.10:FF:000008">
    <property type="entry name" value="Translation initiation factor IF-2"/>
    <property type="match status" value="1"/>
</dbReference>
<dbReference type="GO" id="GO:0003924">
    <property type="term" value="F:GTPase activity"/>
    <property type="evidence" value="ECO:0007669"/>
    <property type="project" value="UniProtKB-UniRule"/>
</dbReference>
<evidence type="ECO:0000256" key="10">
    <source>
        <dbReference type="RuleBase" id="RU000644"/>
    </source>
</evidence>
<dbReference type="PANTHER" id="PTHR43381:SF5">
    <property type="entry name" value="TR-TYPE G DOMAIN-CONTAINING PROTEIN"/>
    <property type="match status" value="1"/>
</dbReference>
<dbReference type="FunFam" id="3.40.50.10050:FF:000001">
    <property type="entry name" value="Translation initiation factor IF-2"/>
    <property type="match status" value="1"/>
</dbReference>
<feature type="binding site" evidence="9">
    <location>
        <begin position="448"/>
        <end position="452"/>
    </location>
    <ligand>
        <name>GTP</name>
        <dbReference type="ChEBI" id="CHEBI:37565"/>
    </ligand>
</feature>
<evidence type="ECO:0000256" key="1">
    <source>
        <dbReference type="ARBA" id="ARBA00004496"/>
    </source>
</evidence>
<evidence type="ECO:0000256" key="8">
    <source>
        <dbReference type="ARBA" id="ARBA00023134"/>
    </source>
</evidence>
<keyword evidence="6 9" id="KW-0547">Nucleotide-binding</keyword>
<dbReference type="InterPro" id="IPR000795">
    <property type="entry name" value="T_Tr_GTP-bd_dom"/>
</dbReference>
<dbReference type="NCBIfam" id="TIGR00487">
    <property type="entry name" value="IF-2"/>
    <property type="match status" value="1"/>
</dbReference>
<evidence type="ECO:0000256" key="12">
    <source>
        <dbReference type="SAM" id="MobiDB-lite"/>
    </source>
</evidence>
<keyword evidence="8 9" id="KW-0342">GTP-binding</keyword>
<accession>A0A8J7CKE5</accession>
<dbReference type="SUPFAM" id="SSF50447">
    <property type="entry name" value="Translation proteins"/>
    <property type="match status" value="2"/>
</dbReference>
<evidence type="ECO:0000259" key="13">
    <source>
        <dbReference type="PROSITE" id="PS51722"/>
    </source>
</evidence>
<reference evidence="14 15" key="1">
    <citation type="submission" date="2020-08" db="EMBL/GenBank/DDBJ databases">
        <title>Acidobacteriota in marine sediments use diverse sulfur dissimilation pathways.</title>
        <authorList>
            <person name="Wasmund K."/>
        </authorList>
    </citation>
    <scope>NUCLEOTIDE SEQUENCE [LARGE SCALE GENOMIC DNA]</scope>
    <source>
        <strain evidence="14">MAG AM4</strain>
    </source>
</reference>
<dbReference type="InterPro" id="IPR004161">
    <property type="entry name" value="EFTu-like_2"/>
</dbReference>
<proteinExistence type="inferred from homology"/>
<dbReference type="InterPro" id="IPR053905">
    <property type="entry name" value="EF-G-like_DII"/>
</dbReference>
<dbReference type="AlphaFoldDB" id="A0A8J7CKE5"/>
<protein>
    <recommendedName>
        <fullName evidence="3 9">Translation initiation factor IF-2</fullName>
    </recommendedName>
</protein>
<dbReference type="Pfam" id="PF04760">
    <property type="entry name" value="IF2_N"/>
    <property type="match status" value="2"/>
</dbReference>
<dbReference type="InterPro" id="IPR009000">
    <property type="entry name" value="Transl_B-barrel_sf"/>
</dbReference>
<feature type="binding site" evidence="9">
    <location>
        <begin position="402"/>
        <end position="409"/>
    </location>
    <ligand>
        <name>GTP</name>
        <dbReference type="ChEBI" id="CHEBI:37565"/>
    </ligand>
</feature>
<feature type="compositionally biased region" description="Acidic residues" evidence="12">
    <location>
        <begin position="119"/>
        <end position="139"/>
    </location>
</feature>
<feature type="domain" description="Tr-type G" evidence="13">
    <location>
        <begin position="393"/>
        <end position="566"/>
    </location>
</feature>
<dbReference type="Pfam" id="PF03144">
    <property type="entry name" value="GTP_EFTU_D2"/>
    <property type="match status" value="1"/>
</dbReference>
<dbReference type="InterPro" id="IPR027417">
    <property type="entry name" value="P-loop_NTPase"/>
</dbReference>
<dbReference type="SUPFAM" id="SSF52156">
    <property type="entry name" value="Initiation factor IF2/eIF5b, domain 3"/>
    <property type="match status" value="1"/>
</dbReference>
<dbReference type="Gene3D" id="3.40.50.300">
    <property type="entry name" value="P-loop containing nucleotide triphosphate hydrolases"/>
    <property type="match status" value="1"/>
</dbReference>
<dbReference type="InterPro" id="IPR000178">
    <property type="entry name" value="TF_IF2_bacterial-like"/>
</dbReference>
<dbReference type="PANTHER" id="PTHR43381">
    <property type="entry name" value="TRANSLATION INITIATION FACTOR IF-2-RELATED"/>
    <property type="match status" value="1"/>
</dbReference>
<evidence type="ECO:0000313" key="14">
    <source>
        <dbReference type="EMBL" id="MBD3867078.1"/>
    </source>
</evidence>
<keyword evidence="7 9" id="KW-0648">Protein biosynthesis</keyword>
<dbReference type="Pfam" id="PF00009">
    <property type="entry name" value="GTP_EFTU"/>
    <property type="match status" value="1"/>
</dbReference>
<dbReference type="HAMAP" id="MF_00100_B">
    <property type="entry name" value="IF_2_B"/>
    <property type="match status" value="1"/>
</dbReference>
<dbReference type="GO" id="GO:0005829">
    <property type="term" value="C:cytosol"/>
    <property type="evidence" value="ECO:0007669"/>
    <property type="project" value="TreeGrafter"/>
</dbReference>
<dbReference type="GO" id="GO:0005525">
    <property type="term" value="F:GTP binding"/>
    <property type="evidence" value="ECO:0007669"/>
    <property type="project" value="UniProtKB-KW"/>
</dbReference>
<evidence type="ECO:0000313" key="15">
    <source>
        <dbReference type="Proteomes" id="UP000648239"/>
    </source>
</evidence>
<feature type="binding site" evidence="9">
    <location>
        <begin position="502"/>
        <end position="505"/>
    </location>
    <ligand>
        <name>GTP</name>
        <dbReference type="ChEBI" id="CHEBI:37565"/>
    </ligand>
</feature>
<dbReference type="PROSITE" id="PS51722">
    <property type="entry name" value="G_TR_2"/>
    <property type="match status" value="1"/>
</dbReference>
<name>A0A8J7CKE5_9BACT</name>